<dbReference type="PROSITE" id="PS51257">
    <property type="entry name" value="PROKAR_LIPOPROTEIN"/>
    <property type="match status" value="1"/>
</dbReference>
<feature type="chain" id="PRO_5007549487" description="DUF3142 domain-containing protein" evidence="1">
    <location>
        <begin position="23"/>
        <end position="245"/>
    </location>
</feature>
<evidence type="ECO:0000313" key="3">
    <source>
        <dbReference type="Proteomes" id="UP000074410"/>
    </source>
</evidence>
<accession>A0A147J9E3</accession>
<protein>
    <recommendedName>
        <fullName evidence="4">DUF3142 domain-containing protein</fullName>
    </recommendedName>
</protein>
<sequence length="245" mass="27603">MRRIVLSAILALVSGCSGPAPPEPSTLIVWAWERPEDLRFLKPPVEVAVQSGFVELVGDQVVARGRRHPLLVERPPGIVLVHIQIDERVPLRWTPALRQRTSAAVLHYATRIPAPMVQIDFEVRASQRQVLLDLLGDVRRGLPPNVRLSMTALASWCDTEDWLDAAPVDEIVPMVFRMGQGDRTMRDRLAKGGDFRHPRCRTALGIATDTPVRRAPPGRRVYLFDPRSWTPADFTAVRREVEGWH</sequence>
<comment type="caution">
    <text evidence="2">The sequence shown here is derived from an EMBL/GenBank/DDBJ whole genome shotgun (WGS) entry which is preliminary data.</text>
</comment>
<evidence type="ECO:0000313" key="2">
    <source>
        <dbReference type="EMBL" id="KTW13775.1"/>
    </source>
</evidence>
<name>A0A147J9E3_9SPHN</name>
<evidence type="ECO:0000256" key="1">
    <source>
        <dbReference type="SAM" id="SignalP"/>
    </source>
</evidence>
<dbReference type="EMBL" id="LDTC01000059">
    <property type="protein sequence ID" value="KTW13775.1"/>
    <property type="molecule type" value="Genomic_DNA"/>
</dbReference>
<feature type="signal peptide" evidence="1">
    <location>
        <begin position="1"/>
        <end position="22"/>
    </location>
</feature>
<gene>
    <name evidence="2" type="ORF">NS258_08340</name>
</gene>
<keyword evidence="1" id="KW-0732">Signal</keyword>
<evidence type="ECO:0008006" key="4">
    <source>
        <dbReference type="Google" id="ProtNLM"/>
    </source>
</evidence>
<dbReference type="AlphaFoldDB" id="A0A147J9E3"/>
<reference evidence="2 3" key="1">
    <citation type="journal article" date="2016" name="Front. Microbiol.">
        <title>Genomic Resource of Rice Seed Associated Bacteria.</title>
        <authorList>
            <person name="Midha S."/>
            <person name="Bansal K."/>
            <person name="Sharma S."/>
            <person name="Kumar N."/>
            <person name="Patil P.P."/>
            <person name="Chaudhry V."/>
            <person name="Patil P.B."/>
        </authorList>
    </citation>
    <scope>NUCLEOTIDE SEQUENCE [LARGE SCALE GENOMIC DNA]</scope>
    <source>
        <strain evidence="2 3">NS258</strain>
    </source>
</reference>
<dbReference type="PATRIC" id="fig|33051.5.peg.2651"/>
<dbReference type="Proteomes" id="UP000074410">
    <property type="component" value="Unassembled WGS sequence"/>
</dbReference>
<organism evidence="2 3">
    <name type="scientific">Sphingomonas sanguinis</name>
    <dbReference type="NCBI Taxonomy" id="33051"/>
    <lineage>
        <taxon>Bacteria</taxon>
        <taxon>Pseudomonadati</taxon>
        <taxon>Pseudomonadota</taxon>
        <taxon>Alphaproteobacteria</taxon>
        <taxon>Sphingomonadales</taxon>
        <taxon>Sphingomonadaceae</taxon>
        <taxon>Sphingomonas</taxon>
    </lineage>
</organism>
<proteinExistence type="predicted"/>